<dbReference type="RefSeq" id="WP_210030168.1">
    <property type="nucleotide sequence ID" value="NZ_JAGINU010000001.1"/>
</dbReference>
<keyword evidence="13" id="KW-1185">Reference proteome</keyword>
<evidence type="ECO:0000256" key="2">
    <source>
        <dbReference type="ARBA" id="ARBA00012438"/>
    </source>
</evidence>
<evidence type="ECO:0000256" key="6">
    <source>
        <dbReference type="ARBA" id="ARBA00022777"/>
    </source>
</evidence>
<keyword evidence="3" id="KW-0597">Phosphoprotein</keyword>
<dbReference type="EMBL" id="JAGINU010000001">
    <property type="protein sequence ID" value="MBP2368683.1"/>
    <property type="molecule type" value="Genomic_DNA"/>
</dbReference>
<dbReference type="GO" id="GO:0016301">
    <property type="term" value="F:kinase activity"/>
    <property type="evidence" value="ECO:0007669"/>
    <property type="project" value="UniProtKB-KW"/>
</dbReference>
<dbReference type="InterPro" id="IPR050482">
    <property type="entry name" value="Sensor_HK_TwoCompSys"/>
</dbReference>
<evidence type="ECO:0000256" key="7">
    <source>
        <dbReference type="ARBA" id="ARBA00022840"/>
    </source>
</evidence>
<feature type="compositionally biased region" description="Low complexity" evidence="9">
    <location>
        <begin position="243"/>
        <end position="253"/>
    </location>
</feature>
<evidence type="ECO:0000256" key="10">
    <source>
        <dbReference type="SAM" id="Phobius"/>
    </source>
</evidence>
<dbReference type="EC" id="2.7.13.3" evidence="2"/>
<accession>A0ABS4VXL8</accession>
<name>A0ABS4VXL8_9PSEU</name>
<feature type="transmembrane region" description="Helical" evidence="10">
    <location>
        <begin position="346"/>
        <end position="365"/>
    </location>
</feature>
<keyword evidence="10" id="KW-0472">Membrane</keyword>
<dbReference type="InterPro" id="IPR003594">
    <property type="entry name" value="HATPase_dom"/>
</dbReference>
<dbReference type="Gene3D" id="1.20.5.1930">
    <property type="match status" value="1"/>
</dbReference>
<evidence type="ECO:0000256" key="5">
    <source>
        <dbReference type="ARBA" id="ARBA00022741"/>
    </source>
</evidence>
<feature type="transmembrane region" description="Helical" evidence="10">
    <location>
        <begin position="105"/>
        <end position="123"/>
    </location>
</feature>
<keyword evidence="8" id="KW-0902">Two-component regulatory system</keyword>
<keyword evidence="10" id="KW-1133">Transmembrane helix</keyword>
<comment type="caution">
    <text evidence="12">The sequence shown here is derived from an EMBL/GenBank/DDBJ whole genome shotgun (WGS) entry which is preliminary data.</text>
</comment>
<gene>
    <name evidence="12" type="ORF">JOF36_004379</name>
</gene>
<protein>
    <recommendedName>
        <fullName evidence="2">histidine kinase</fullName>
        <ecNumber evidence="2">2.7.13.3</ecNumber>
    </recommendedName>
</protein>
<sequence length="706" mass="72116">MPGSRAGDAALASGVFLIAMLEVVGTVFAPVPVMNAPLTGAAGLAAGIVLAGVQAAAVMLRRGRPRLVYALIAVVAVVEFGTIGAFASYSWPVLAFAVARAPGRATGWLVLPVLGALAGAAVLGGGMPADLGTRLGLATGLGLSVSMLVLIGAAAGRYTRYGARRAEQQRAETERVRRAAALRTERSRMAEEIGSGVLAGLRRLVGLTAAVDPDGTGPDGNGPDGNGPGRNGPGRNGPGRNGPGRSAPGGAAPDLRALRDEARTVLAAMRRVLGVLRAPADDEPAAGDPATPSPAAQGRIPPLPDQAGLVALAAFLAVALPLAALPQVDTGEPPVDLLLSRLELPLNSPVALLAVAAQFAAIAWWRTAPVVAMLVSSVGLLTAATLTNGNLVADCGWLLLVWGASSRAPARYSGPAVLAGTLLALAGTLRTTPAVVPVDQAIIAIAYLWVVPYWVAGVLVRRQRTEAERRRRERNAAHDRDAVAQERLRVARDLHDVVAHHVSAIAVQAGAARLAHDPQARAEALAHIAESGRRVAAALPELAGLTPDPHGVVLDAAGIEHLVTPSRTAGLPVGVEAVGSPADPPGDADLFAQRILTEALTNVLRHAGPTPTRVRVTHGPAQVSVEVHDDGPVPGHRPDGHGSGLGLLGMRERVSLLGGELHAGTADGPGWSVHAVLPRSPVVLADETRPAPISSSTPIRNDPLAT</sequence>
<feature type="transmembrane region" description="Helical" evidence="10">
    <location>
        <begin position="441"/>
        <end position="460"/>
    </location>
</feature>
<evidence type="ECO:0000256" key="1">
    <source>
        <dbReference type="ARBA" id="ARBA00000085"/>
    </source>
</evidence>
<feature type="region of interest" description="Disordered" evidence="9">
    <location>
        <begin position="687"/>
        <end position="706"/>
    </location>
</feature>
<dbReference type="CDD" id="cd16917">
    <property type="entry name" value="HATPase_UhpB-NarQ-NarX-like"/>
    <property type="match status" value="1"/>
</dbReference>
<evidence type="ECO:0000259" key="11">
    <source>
        <dbReference type="SMART" id="SM00387"/>
    </source>
</evidence>
<keyword evidence="5" id="KW-0547">Nucleotide-binding</keyword>
<feature type="transmembrane region" description="Helical" evidence="10">
    <location>
        <begin position="41"/>
        <end position="60"/>
    </location>
</feature>
<evidence type="ECO:0000313" key="12">
    <source>
        <dbReference type="EMBL" id="MBP2368683.1"/>
    </source>
</evidence>
<dbReference type="SUPFAM" id="SSF55874">
    <property type="entry name" value="ATPase domain of HSP90 chaperone/DNA topoisomerase II/histidine kinase"/>
    <property type="match status" value="1"/>
</dbReference>
<evidence type="ECO:0000256" key="3">
    <source>
        <dbReference type="ARBA" id="ARBA00022553"/>
    </source>
</evidence>
<keyword evidence="6 12" id="KW-0418">Kinase</keyword>
<feature type="transmembrane region" description="Helical" evidence="10">
    <location>
        <begin position="307"/>
        <end position="325"/>
    </location>
</feature>
<feature type="transmembrane region" description="Helical" evidence="10">
    <location>
        <begin position="371"/>
        <end position="400"/>
    </location>
</feature>
<dbReference type="Pfam" id="PF02518">
    <property type="entry name" value="HATPase_c"/>
    <property type="match status" value="1"/>
</dbReference>
<feature type="transmembrane region" description="Helical" evidence="10">
    <location>
        <begin position="9"/>
        <end position="29"/>
    </location>
</feature>
<dbReference type="Pfam" id="PF07730">
    <property type="entry name" value="HisKA_3"/>
    <property type="match status" value="1"/>
</dbReference>
<feature type="region of interest" description="Disordered" evidence="9">
    <location>
        <begin position="209"/>
        <end position="253"/>
    </location>
</feature>
<feature type="region of interest" description="Disordered" evidence="9">
    <location>
        <begin position="279"/>
        <end position="302"/>
    </location>
</feature>
<evidence type="ECO:0000256" key="9">
    <source>
        <dbReference type="SAM" id="MobiDB-lite"/>
    </source>
</evidence>
<feature type="transmembrane region" description="Helical" evidence="10">
    <location>
        <begin position="135"/>
        <end position="155"/>
    </location>
</feature>
<keyword evidence="4" id="KW-0808">Transferase</keyword>
<evidence type="ECO:0000256" key="8">
    <source>
        <dbReference type="ARBA" id="ARBA00023012"/>
    </source>
</evidence>
<dbReference type="Proteomes" id="UP001519295">
    <property type="component" value="Unassembled WGS sequence"/>
</dbReference>
<comment type="catalytic activity">
    <reaction evidence="1">
        <text>ATP + protein L-histidine = ADP + protein N-phospho-L-histidine.</text>
        <dbReference type="EC" id="2.7.13.3"/>
    </reaction>
</comment>
<organism evidence="12 13">
    <name type="scientific">Pseudonocardia parietis</name>
    <dbReference type="NCBI Taxonomy" id="570936"/>
    <lineage>
        <taxon>Bacteria</taxon>
        <taxon>Bacillati</taxon>
        <taxon>Actinomycetota</taxon>
        <taxon>Actinomycetes</taxon>
        <taxon>Pseudonocardiales</taxon>
        <taxon>Pseudonocardiaceae</taxon>
        <taxon>Pseudonocardia</taxon>
    </lineage>
</organism>
<reference evidence="12 13" key="1">
    <citation type="submission" date="2021-03" db="EMBL/GenBank/DDBJ databases">
        <title>Sequencing the genomes of 1000 actinobacteria strains.</title>
        <authorList>
            <person name="Klenk H.-P."/>
        </authorList>
    </citation>
    <scope>NUCLEOTIDE SEQUENCE [LARGE SCALE GENOMIC DNA]</scope>
    <source>
        <strain evidence="12 13">DSM 45256</strain>
    </source>
</reference>
<dbReference type="PANTHER" id="PTHR24421:SF10">
    <property type="entry name" value="NITRATE_NITRITE SENSOR PROTEIN NARQ"/>
    <property type="match status" value="1"/>
</dbReference>
<keyword evidence="10" id="KW-0812">Transmembrane</keyword>
<evidence type="ECO:0000313" key="13">
    <source>
        <dbReference type="Proteomes" id="UP001519295"/>
    </source>
</evidence>
<dbReference type="InterPro" id="IPR011712">
    <property type="entry name" value="Sig_transdc_His_kin_sub3_dim/P"/>
</dbReference>
<feature type="domain" description="Histidine kinase/HSP90-like ATPase" evidence="11">
    <location>
        <begin position="587"/>
        <end position="681"/>
    </location>
</feature>
<dbReference type="InterPro" id="IPR036890">
    <property type="entry name" value="HATPase_C_sf"/>
</dbReference>
<feature type="transmembrane region" description="Helical" evidence="10">
    <location>
        <begin position="67"/>
        <end position="93"/>
    </location>
</feature>
<keyword evidence="7" id="KW-0067">ATP-binding</keyword>
<proteinExistence type="predicted"/>
<dbReference type="Gene3D" id="3.30.565.10">
    <property type="entry name" value="Histidine kinase-like ATPase, C-terminal domain"/>
    <property type="match status" value="1"/>
</dbReference>
<feature type="transmembrane region" description="Helical" evidence="10">
    <location>
        <begin position="412"/>
        <end position="429"/>
    </location>
</feature>
<feature type="compositionally biased region" description="Gly residues" evidence="9">
    <location>
        <begin position="217"/>
        <end position="242"/>
    </location>
</feature>
<evidence type="ECO:0000256" key="4">
    <source>
        <dbReference type="ARBA" id="ARBA00022679"/>
    </source>
</evidence>
<dbReference type="PANTHER" id="PTHR24421">
    <property type="entry name" value="NITRATE/NITRITE SENSOR PROTEIN NARX-RELATED"/>
    <property type="match status" value="1"/>
</dbReference>
<dbReference type="SMART" id="SM00387">
    <property type="entry name" value="HATPase_c"/>
    <property type="match status" value="1"/>
</dbReference>